<dbReference type="PANTHER" id="PTHR10199">
    <property type="entry name" value="THROMBOSPONDIN"/>
    <property type="match status" value="1"/>
</dbReference>
<proteinExistence type="predicted"/>
<evidence type="ECO:0000256" key="3">
    <source>
        <dbReference type="SAM" id="MobiDB-lite"/>
    </source>
</evidence>
<keyword evidence="2" id="KW-0106">Calcium</keyword>
<feature type="non-terminal residue" evidence="4">
    <location>
        <position position="270"/>
    </location>
</feature>
<feature type="region of interest" description="Disordered" evidence="3">
    <location>
        <begin position="210"/>
        <end position="229"/>
    </location>
</feature>
<reference evidence="4" key="1">
    <citation type="journal article" date="2014" name="Front. Microbiol.">
        <title>High frequency of phylogenetically diverse reductive dehalogenase-homologous genes in deep subseafloor sedimentary metagenomes.</title>
        <authorList>
            <person name="Kawai M."/>
            <person name="Futagami T."/>
            <person name="Toyoda A."/>
            <person name="Takaki Y."/>
            <person name="Nishi S."/>
            <person name="Hori S."/>
            <person name="Arai W."/>
            <person name="Tsubouchi T."/>
            <person name="Morono Y."/>
            <person name="Uchiyama I."/>
            <person name="Ito T."/>
            <person name="Fujiyama A."/>
            <person name="Inagaki F."/>
            <person name="Takami H."/>
        </authorList>
    </citation>
    <scope>NUCLEOTIDE SEQUENCE</scope>
    <source>
        <strain evidence="4">Expedition CK06-06</strain>
    </source>
</reference>
<dbReference type="Gene3D" id="4.10.1080.10">
    <property type="entry name" value="TSP type-3 repeat"/>
    <property type="match status" value="2"/>
</dbReference>
<accession>X0UNV5</accession>
<feature type="region of interest" description="Disordered" evidence="3">
    <location>
        <begin position="234"/>
        <end position="254"/>
    </location>
</feature>
<protein>
    <recommendedName>
        <fullName evidence="5">Cartilage oligomeric matrix protein</fullName>
    </recommendedName>
</protein>
<evidence type="ECO:0000256" key="2">
    <source>
        <dbReference type="ARBA" id="ARBA00022837"/>
    </source>
</evidence>
<dbReference type="Pfam" id="PF02412">
    <property type="entry name" value="TSP_3"/>
    <property type="match status" value="4"/>
</dbReference>
<evidence type="ECO:0000313" key="4">
    <source>
        <dbReference type="EMBL" id="GAG01963.1"/>
    </source>
</evidence>
<dbReference type="GO" id="GO:0005509">
    <property type="term" value="F:calcium ion binding"/>
    <property type="evidence" value="ECO:0007669"/>
    <property type="project" value="InterPro"/>
</dbReference>
<feature type="non-terminal residue" evidence="4">
    <location>
        <position position="1"/>
    </location>
</feature>
<dbReference type="InterPro" id="IPR028974">
    <property type="entry name" value="TSP_type-3_rpt"/>
</dbReference>
<dbReference type="PROSITE" id="PS51234">
    <property type="entry name" value="TSP3"/>
    <property type="match status" value="1"/>
</dbReference>
<dbReference type="InterPro" id="IPR017897">
    <property type="entry name" value="Thrombospondin_3_rpt"/>
</dbReference>
<dbReference type="SUPFAM" id="SSF103647">
    <property type="entry name" value="TSP type-3 repeat"/>
    <property type="match status" value="2"/>
</dbReference>
<dbReference type="AlphaFoldDB" id="X0UNV5"/>
<dbReference type="GO" id="GO:0007155">
    <property type="term" value="P:cell adhesion"/>
    <property type="evidence" value="ECO:0007669"/>
    <property type="project" value="InterPro"/>
</dbReference>
<dbReference type="PANTHER" id="PTHR10199:SF100">
    <property type="entry name" value="THROMBOSPONDIN, ISOFORM A"/>
    <property type="match status" value="1"/>
</dbReference>
<evidence type="ECO:0008006" key="5">
    <source>
        <dbReference type="Google" id="ProtNLM"/>
    </source>
</evidence>
<gene>
    <name evidence="4" type="ORF">S01H1_36121</name>
</gene>
<sequence>AGFVPAALWRFMHTSGFWVTEQVSRDLHSVMCYTPAITIGPTDVYSAFTIMATVEDGTVTDLALAVDRAIAWYDAFTYKKDMLTLLEDTDGDCIINACDNAPNDANPDQGDVDDDGIPDVLDDDIDGDGILNGSDGCPYVYDDGTDADGDGVPNACDACANFDDAIDADGDGVPDDCDNCPGTANHNQSDFDNDGVGNACDNCPVAANSSQADMDTDGDGDACDDDIDGDGHLNDDDNCPTVWNPGQEDSDGDGVGDACGSCCYNRGDFD</sequence>
<dbReference type="EMBL" id="BARS01022606">
    <property type="protein sequence ID" value="GAG01963.1"/>
    <property type="molecule type" value="Genomic_DNA"/>
</dbReference>
<evidence type="ECO:0000256" key="1">
    <source>
        <dbReference type="ARBA" id="ARBA00022729"/>
    </source>
</evidence>
<name>X0UNV5_9ZZZZ</name>
<organism evidence="4">
    <name type="scientific">marine sediment metagenome</name>
    <dbReference type="NCBI Taxonomy" id="412755"/>
    <lineage>
        <taxon>unclassified sequences</taxon>
        <taxon>metagenomes</taxon>
        <taxon>ecological metagenomes</taxon>
    </lineage>
</organism>
<keyword evidence="1" id="KW-0732">Signal</keyword>
<feature type="compositionally biased region" description="Acidic residues" evidence="3">
    <location>
        <begin position="214"/>
        <end position="228"/>
    </location>
</feature>
<comment type="caution">
    <text evidence="4">The sequence shown here is derived from an EMBL/GenBank/DDBJ whole genome shotgun (WGS) entry which is preliminary data.</text>
</comment>
<dbReference type="InterPro" id="IPR003367">
    <property type="entry name" value="Thrombospondin_3-like_rpt"/>
</dbReference>